<gene>
    <name evidence="14" type="ORF">ACU52_05835</name>
</gene>
<feature type="domain" description="DNA polymerase III beta sliding clamp central" evidence="12">
    <location>
        <begin position="132"/>
        <end position="245"/>
    </location>
</feature>
<comment type="similarity">
    <text evidence="2 10">Belongs to the beta sliding clamp family.</text>
</comment>
<evidence type="ECO:0000259" key="11">
    <source>
        <dbReference type="Pfam" id="PF00712"/>
    </source>
</evidence>
<dbReference type="RefSeq" id="WP_053398101.1">
    <property type="nucleotide sequence ID" value="NZ_DAWCKJ010000048.1"/>
</dbReference>
<evidence type="ECO:0000256" key="10">
    <source>
        <dbReference type="PIRNR" id="PIRNR000804"/>
    </source>
</evidence>
<dbReference type="InterPro" id="IPR022634">
    <property type="entry name" value="DNA_polIII_beta_N"/>
</dbReference>
<feature type="domain" description="DNA polymerase III beta sliding clamp N-terminal" evidence="11">
    <location>
        <begin position="1"/>
        <end position="119"/>
    </location>
</feature>
<dbReference type="EMBL" id="LFQU01000008">
    <property type="protein sequence ID" value="KOO68843.1"/>
    <property type="molecule type" value="Genomic_DNA"/>
</dbReference>
<dbReference type="NCBIfam" id="TIGR00663">
    <property type="entry name" value="dnan"/>
    <property type="match status" value="1"/>
</dbReference>
<protein>
    <recommendedName>
        <fullName evidence="3 10">Beta sliding clamp</fullName>
    </recommendedName>
</protein>
<reference evidence="14 15" key="1">
    <citation type="submission" date="2015-06" db="EMBL/GenBank/DDBJ databases">
        <title>Prevotella sp. 109, sp. nov., a novel member of the family Prevotellaceae isolated from human faeces.</title>
        <authorList>
            <person name="Shkoporov A.N."/>
            <person name="Chaplin A.V."/>
            <person name="Kafarskaia L.I."/>
            <person name="Efimov B.A."/>
        </authorList>
    </citation>
    <scope>NUCLEOTIDE SEQUENCE [LARGE SCALE GENOMIC DNA]</scope>
    <source>
        <strain evidence="14 15">109</strain>
    </source>
</reference>
<keyword evidence="7 10" id="KW-0235">DNA replication</keyword>
<dbReference type="Gene3D" id="3.70.10.10">
    <property type="match status" value="1"/>
</dbReference>
<dbReference type="SMART" id="SM00480">
    <property type="entry name" value="POL3Bc"/>
    <property type="match status" value="1"/>
</dbReference>
<dbReference type="InterPro" id="IPR022635">
    <property type="entry name" value="DNA_polIII_beta_C"/>
</dbReference>
<keyword evidence="6 10" id="KW-0548">Nucleotidyltransferase</keyword>
<evidence type="ECO:0000256" key="9">
    <source>
        <dbReference type="ARBA" id="ARBA00023125"/>
    </source>
</evidence>
<name>A0A8E1US70_9BACT</name>
<dbReference type="InterPro" id="IPR022637">
    <property type="entry name" value="DNA_polIII_beta_cen"/>
</dbReference>
<keyword evidence="4 10" id="KW-0963">Cytoplasm</keyword>
<dbReference type="InterPro" id="IPR001001">
    <property type="entry name" value="DNA_polIII_beta"/>
</dbReference>
<keyword evidence="5 10" id="KW-0808">Transferase</keyword>
<evidence type="ECO:0000313" key="14">
    <source>
        <dbReference type="EMBL" id="KOO68843.1"/>
    </source>
</evidence>
<evidence type="ECO:0000259" key="12">
    <source>
        <dbReference type="Pfam" id="PF02767"/>
    </source>
</evidence>
<evidence type="ECO:0000313" key="15">
    <source>
        <dbReference type="Proteomes" id="UP000036951"/>
    </source>
</evidence>
<dbReference type="GO" id="GO:0003887">
    <property type="term" value="F:DNA-directed DNA polymerase activity"/>
    <property type="evidence" value="ECO:0007669"/>
    <property type="project" value="UniProtKB-UniRule"/>
</dbReference>
<dbReference type="Gene3D" id="3.10.150.10">
    <property type="entry name" value="DNA Polymerase III, subunit A, domain 2"/>
    <property type="match status" value="1"/>
</dbReference>
<keyword evidence="9" id="KW-0238">DNA-binding</keyword>
<evidence type="ECO:0000256" key="1">
    <source>
        <dbReference type="ARBA" id="ARBA00004496"/>
    </source>
</evidence>
<keyword evidence="15" id="KW-1185">Reference proteome</keyword>
<dbReference type="PANTHER" id="PTHR30478">
    <property type="entry name" value="DNA POLYMERASE III SUBUNIT BETA"/>
    <property type="match status" value="1"/>
</dbReference>
<dbReference type="GO" id="GO:0009360">
    <property type="term" value="C:DNA polymerase III complex"/>
    <property type="evidence" value="ECO:0007669"/>
    <property type="project" value="InterPro"/>
</dbReference>
<comment type="caution">
    <text evidence="14">The sequence shown here is derived from an EMBL/GenBank/DDBJ whole genome shotgun (WGS) entry which is preliminary data.</text>
</comment>
<dbReference type="GO" id="GO:0003677">
    <property type="term" value="F:DNA binding"/>
    <property type="evidence" value="ECO:0007669"/>
    <property type="project" value="UniProtKB-UniRule"/>
</dbReference>
<dbReference type="OrthoDB" id="8421503at2"/>
<evidence type="ECO:0000256" key="2">
    <source>
        <dbReference type="ARBA" id="ARBA00010752"/>
    </source>
</evidence>
<proteinExistence type="inferred from homology"/>
<dbReference type="Pfam" id="PF00712">
    <property type="entry name" value="DNA_pol3_beta"/>
    <property type="match status" value="1"/>
</dbReference>
<evidence type="ECO:0000256" key="3">
    <source>
        <dbReference type="ARBA" id="ARBA00021035"/>
    </source>
</evidence>
<dbReference type="InterPro" id="IPR046938">
    <property type="entry name" value="DNA_clamp_sf"/>
</dbReference>
<evidence type="ECO:0000256" key="4">
    <source>
        <dbReference type="ARBA" id="ARBA00022490"/>
    </source>
</evidence>
<evidence type="ECO:0000256" key="5">
    <source>
        <dbReference type="ARBA" id="ARBA00022679"/>
    </source>
</evidence>
<dbReference type="CDD" id="cd00140">
    <property type="entry name" value="beta_clamp"/>
    <property type="match status" value="1"/>
</dbReference>
<organism evidence="14 15">
    <name type="scientific">Xylanibacter rarus</name>
    <dbReference type="NCBI Taxonomy" id="1676614"/>
    <lineage>
        <taxon>Bacteria</taxon>
        <taxon>Pseudomonadati</taxon>
        <taxon>Bacteroidota</taxon>
        <taxon>Bacteroidia</taxon>
        <taxon>Bacteroidales</taxon>
        <taxon>Prevotellaceae</taxon>
        <taxon>Xylanibacter</taxon>
    </lineage>
</organism>
<comment type="subcellular location">
    <subcellularLocation>
        <location evidence="1 10">Cytoplasm</location>
    </subcellularLocation>
</comment>
<keyword evidence="8 10" id="KW-0239">DNA-directed DNA polymerase</keyword>
<feature type="domain" description="DNA polymerase III beta sliding clamp C-terminal" evidence="13">
    <location>
        <begin position="248"/>
        <end position="370"/>
    </location>
</feature>
<sequence length="374" mass="41589">MRLTISSTALASRLSALSKVFSSKNSLPILDCYLFEVNGNHLTITASDSENIMTTNIQLDETCDSGVFAVNNQTILDAVKELPEQPLTLDVDMTTFAIKVIYQNGVYNFTGQSGEEFPKFQSLPENATSIIIDSKTLNNDISRSIFATANEELRPVMNGIFFDLSQDTLAIVASDGHKLVKTKSKNIKSDNPLSFILPKKPATLLKNVLQKNDDDIIIRFDDRNANIIFSDGTLSCRLIEGRYPNYNSVIPQDNPNQLTIDRLVLIGVLKRVLPFASDSSQQIRLHIEMGKVVISSEDVDFYTSAQEEIVCDYNGNIMDIGFKGTSLMEILSHLDCEEVVLKLADPSRPCLILPAEQPENEDILMLIMPMLLND</sequence>
<comment type="subunit">
    <text evidence="10">Forms a ring-shaped head-to-tail homodimer around DNA.</text>
</comment>
<evidence type="ECO:0000256" key="8">
    <source>
        <dbReference type="ARBA" id="ARBA00022932"/>
    </source>
</evidence>
<dbReference type="GO" id="GO:0006271">
    <property type="term" value="P:DNA strand elongation involved in DNA replication"/>
    <property type="evidence" value="ECO:0007669"/>
    <property type="project" value="TreeGrafter"/>
</dbReference>
<dbReference type="Proteomes" id="UP000036951">
    <property type="component" value="Unassembled WGS sequence"/>
</dbReference>
<evidence type="ECO:0000259" key="13">
    <source>
        <dbReference type="Pfam" id="PF02768"/>
    </source>
</evidence>
<dbReference type="PIRSF" id="PIRSF000804">
    <property type="entry name" value="DNA_pol_III_b"/>
    <property type="match status" value="1"/>
</dbReference>
<evidence type="ECO:0000256" key="6">
    <source>
        <dbReference type="ARBA" id="ARBA00022695"/>
    </source>
</evidence>
<dbReference type="GO" id="GO:0008408">
    <property type="term" value="F:3'-5' exonuclease activity"/>
    <property type="evidence" value="ECO:0007669"/>
    <property type="project" value="InterPro"/>
</dbReference>
<dbReference type="Pfam" id="PF02768">
    <property type="entry name" value="DNA_pol3_beta_3"/>
    <property type="match status" value="1"/>
</dbReference>
<dbReference type="Pfam" id="PF02767">
    <property type="entry name" value="DNA_pol3_beta_2"/>
    <property type="match status" value="1"/>
</dbReference>
<accession>A0A8E1US70</accession>
<dbReference type="AlphaFoldDB" id="A0A8E1US70"/>
<dbReference type="SUPFAM" id="SSF55979">
    <property type="entry name" value="DNA clamp"/>
    <property type="match status" value="3"/>
</dbReference>
<comment type="function">
    <text evidence="10">Confers DNA tethering and processivity to DNA polymerases and other proteins. Acts as a clamp, forming a ring around DNA (a reaction catalyzed by the clamp-loading complex) which diffuses in an ATP-independent manner freely and bidirectionally along dsDNA. Initially characterized for its ability to contact the catalytic subunit of DNA polymerase III (Pol III), a complex, multichain enzyme responsible for most of the replicative synthesis in bacteria; Pol III exhibits 3'-5' exonuclease proofreading activity. The beta chain is required for initiation of replication as well as for processivity of DNA replication.</text>
</comment>
<dbReference type="PANTHER" id="PTHR30478:SF0">
    <property type="entry name" value="BETA SLIDING CLAMP"/>
    <property type="match status" value="1"/>
</dbReference>
<dbReference type="GO" id="GO:0005737">
    <property type="term" value="C:cytoplasm"/>
    <property type="evidence" value="ECO:0007669"/>
    <property type="project" value="UniProtKB-SubCell"/>
</dbReference>
<evidence type="ECO:0000256" key="7">
    <source>
        <dbReference type="ARBA" id="ARBA00022705"/>
    </source>
</evidence>